<dbReference type="InterPro" id="IPR011765">
    <property type="entry name" value="Pept_M16_N"/>
</dbReference>
<dbReference type="RefSeq" id="WP_136941504.1">
    <property type="nucleotide sequence ID" value="NZ_SWKR01000001.1"/>
</dbReference>
<feature type="signal peptide" evidence="5">
    <location>
        <begin position="1"/>
        <end position="25"/>
    </location>
</feature>
<feature type="domain" description="Peptidase M16 C-terminal" evidence="7">
    <location>
        <begin position="709"/>
        <end position="884"/>
    </location>
</feature>
<evidence type="ECO:0000256" key="2">
    <source>
        <dbReference type="ARBA" id="ARBA00007261"/>
    </source>
</evidence>
<comment type="cofactor">
    <cofactor evidence="1">
        <name>Zn(2+)</name>
        <dbReference type="ChEBI" id="CHEBI:29105"/>
    </cofactor>
</comment>
<dbReference type="Pfam" id="PF05193">
    <property type="entry name" value="Peptidase_M16_C"/>
    <property type="match status" value="2"/>
</dbReference>
<evidence type="ECO:0000256" key="1">
    <source>
        <dbReference type="ARBA" id="ARBA00001947"/>
    </source>
</evidence>
<protein>
    <submittedName>
        <fullName evidence="8">Insulinase family protein</fullName>
    </submittedName>
</protein>
<dbReference type="GO" id="GO:0046872">
    <property type="term" value="F:metal ion binding"/>
    <property type="evidence" value="ECO:0007669"/>
    <property type="project" value="InterPro"/>
</dbReference>
<dbReference type="Pfam" id="PF00675">
    <property type="entry name" value="Peptidase_M16"/>
    <property type="match status" value="1"/>
</dbReference>
<dbReference type="Gene3D" id="3.30.830.10">
    <property type="entry name" value="Metalloenzyme, LuxS/M16 peptidase-like"/>
    <property type="match status" value="4"/>
</dbReference>
<name>A0A4U1L8F8_9SPHN</name>
<evidence type="ECO:0000256" key="5">
    <source>
        <dbReference type="SAM" id="SignalP"/>
    </source>
</evidence>
<dbReference type="InterPro" id="IPR001431">
    <property type="entry name" value="Pept_M16_Zn_BS"/>
</dbReference>
<evidence type="ECO:0000313" key="9">
    <source>
        <dbReference type="Proteomes" id="UP000309138"/>
    </source>
</evidence>
<evidence type="ECO:0000313" key="8">
    <source>
        <dbReference type="EMBL" id="TKD53084.1"/>
    </source>
</evidence>
<evidence type="ECO:0000256" key="4">
    <source>
        <dbReference type="RuleBase" id="RU004447"/>
    </source>
</evidence>
<evidence type="ECO:0000259" key="6">
    <source>
        <dbReference type="Pfam" id="PF00675"/>
    </source>
</evidence>
<dbReference type="GO" id="GO:0006508">
    <property type="term" value="P:proteolysis"/>
    <property type="evidence" value="ECO:0007669"/>
    <property type="project" value="InterPro"/>
</dbReference>
<evidence type="ECO:0000259" key="7">
    <source>
        <dbReference type="Pfam" id="PF05193"/>
    </source>
</evidence>
<dbReference type="AlphaFoldDB" id="A0A4U1L8F8"/>
<dbReference type="PANTHER" id="PTHR11851:SF49">
    <property type="entry name" value="MITOCHONDRIAL-PROCESSING PEPTIDASE SUBUNIT ALPHA"/>
    <property type="match status" value="1"/>
</dbReference>
<comment type="caution">
    <text evidence="8">The sequence shown here is derived from an EMBL/GenBank/DDBJ whole genome shotgun (WGS) entry which is preliminary data.</text>
</comment>
<comment type="similarity">
    <text evidence="2 4">Belongs to the peptidase M16 family.</text>
</comment>
<keyword evidence="9" id="KW-1185">Reference proteome</keyword>
<keyword evidence="3" id="KW-0482">Metalloprotease</keyword>
<dbReference type="EMBL" id="SWKR01000001">
    <property type="protein sequence ID" value="TKD53084.1"/>
    <property type="molecule type" value="Genomic_DNA"/>
</dbReference>
<feature type="chain" id="PRO_5020289162" evidence="5">
    <location>
        <begin position="26"/>
        <end position="958"/>
    </location>
</feature>
<dbReference type="InterPro" id="IPR007863">
    <property type="entry name" value="Peptidase_M16_C"/>
</dbReference>
<gene>
    <name evidence="8" type="ORF">FBR43_01715</name>
</gene>
<proteinExistence type="inferred from homology"/>
<dbReference type="PROSITE" id="PS00143">
    <property type="entry name" value="INSULINASE"/>
    <property type="match status" value="1"/>
</dbReference>
<dbReference type="GO" id="GO:0004222">
    <property type="term" value="F:metalloendopeptidase activity"/>
    <property type="evidence" value="ECO:0007669"/>
    <property type="project" value="InterPro"/>
</dbReference>
<keyword evidence="3" id="KW-0378">Hydrolase</keyword>
<keyword evidence="3" id="KW-0645">Protease</keyword>
<dbReference type="SUPFAM" id="SSF63411">
    <property type="entry name" value="LuxS/MPP-like metallohydrolase"/>
    <property type="match status" value="3"/>
</dbReference>
<accession>A0A4U1L8F8</accession>
<dbReference type="Proteomes" id="UP000309138">
    <property type="component" value="Unassembled WGS sequence"/>
</dbReference>
<feature type="domain" description="Peptidase M16 N-terminal" evidence="6">
    <location>
        <begin position="81"/>
        <end position="193"/>
    </location>
</feature>
<organism evidence="8 9">
    <name type="scientific">Sphingomonas baiyangensis</name>
    <dbReference type="NCBI Taxonomy" id="2572576"/>
    <lineage>
        <taxon>Bacteria</taxon>
        <taxon>Pseudomonadati</taxon>
        <taxon>Pseudomonadota</taxon>
        <taxon>Alphaproteobacteria</taxon>
        <taxon>Sphingomonadales</taxon>
        <taxon>Sphingomonadaceae</taxon>
        <taxon>Sphingomonas</taxon>
    </lineage>
</organism>
<dbReference type="InterPro" id="IPR050361">
    <property type="entry name" value="MPP/UQCRC_Complex"/>
</dbReference>
<evidence type="ECO:0000256" key="3">
    <source>
        <dbReference type="ARBA" id="ARBA00023049"/>
    </source>
</evidence>
<keyword evidence="5" id="KW-0732">Signal</keyword>
<reference evidence="8 9" key="1">
    <citation type="submission" date="2019-04" db="EMBL/GenBank/DDBJ databases">
        <authorList>
            <person name="Yang Y."/>
            <person name="Wei D."/>
        </authorList>
    </citation>
    <scope>NUCLEOTIDE SEQUENCE [LARGE SCALE GENOMIC DNA]</scope>
    <source>
        <strain evidence="8 9">L-1-4w-11</strain>
    </source>
</reference>
<dbReference type="PANTHER" id="PTHR11851">
    <property type="entry name" value="METALLOPROTEASE"/>
    <property type="match status" value="1"/>
</dbReference>
<sequence>MHIVSRFRFAALLALPLLGAQPLVAQQAAPAAPAAATAPAPQTEPWLYRGSDIPPDPAWTFGTLPNGVRYAVRRNGVPPGQVAIRVRIDAGSLMERDSERGYAHLLEHLAFRGSEHVPDGESKRLWQRLGVTFGSDSNASTTFTQTVYKLDLPAATPQGLDESMKVLAGMMANPTITDAAIAAERPVVLAEQRERLSPQSRISDASRALFFAGQPIADRSPIGTIETLNAANAASVSAFHDRWYRPERTVIVIAGDADPAIFAQLIARHFSAWRGDGPAVPTPDFGDPATDASASAVTVEPAIPPIVSMAIVRPWSIEADTILFNQERMIDQVAIRILNRRLESRARAGGSFITAGANLEDVARSANVTTLTILPVGDDWEAAVRDVRATIADASTTPPTQAEIDREVAEVRSAMENAVATARVEAGALQADAIVGAVDIGETVTAPEGSLAILTGAIEKRFFTPARILASTRKVFEGERRALVNSRTPDATTAARLAAVLDEDVSKLAAARTAAGSVTFADLPKLGTAGKVAARRMVIADPAIEQVDFANGAKLLLFPNESETGKVYVRVRFGGGLRALPADRETPAWAGDLALLPSGIGKLGQEEIDRLTSGRQIGFSFATDDDAFVFGAVTTPADLADQLRLFAAKLATPGWDPNPVARARAVTIAGYPSFESSPDGILARDLEKLLHGGDPRWGLPPREVVEQVDATAFRAFWEPLLATGPIEVQVFGDVTADAAVKAVAASIGALPPRKPAAMTAPAPDFPAHNTTPLTRTHRGQPNQAAAVIAWPTAGGSDAISESRRLDVLAAVFRDRLFDRLRSQEGASYTPNVVSDWPVGMPGGGRLFAVGQIAPDKADAFFTIARKIAADLVARPIDADELRRALLPVAQLMMRMSSGNTFWLQQTGGGTTDPRRLAAVNTLAEDIGKVTAADIQALAQKYLAPGRDWSMLVLPEGER</sequence>
<feature type="domain" description="Peptidase M16 C-terminal" evidence="7">
    <location>
        <begin position="232"/>
        <end position="408"/>
    </location>
</feature>
<dbReference type="OrthoDB" id="9811314at2"/>
<dbReference type="InterPro" id="IPR011249">
    <property type="entry name" value="Metalloenz_LuxS/M16"/>
</dbReference>